<gene>
    <name evidence="4" type="ORF">KSP40_PGU003151</name>
</gene>
<dbReference type="Proteomes" id="UP001412067">
    <property type="component" value="Unassembled WGS sequence"/>
</dbReference>
<keyword evidence="2" id="KW-0677">Repeat</keyword>
<organism evidence="4 5">
    <name type="scientific">Platanthera guangdongensis</name>
    <dbReference type="NCBI Taxonomy" id="2320717"/>
    <lineage>
        <taxon>Eukaryota</taxon>
        <taxon>Viridiplantae</taxon>
        <taxon>Streptophyta</taxon>
        <taxon>Embryophyta</taxon>
        <taxon>Tracheophyta</taxon>
        <taxon>Spermatophyta</taxon>
        <taxon>Magnoliopsida</taxon>
        <taxon>Liliopsida</taxon>
        <taxon>Asparagales</taxon>
        <taxon>Orchidaceae</taxon>
        <taxon>Orchidoideae</taxon>
        <taxon>Orchideae</taxon>
        <taxon>Orchidinae</taxon>
        <taxon>Platanthera</taxon>
    </lineage>
</organism>
<evidence type="ECO:0008006" key="6">
    <source>
        <dbReference type="Google" id="ProtNLM"/>
    </source>
</evidence>
<feature type="region of interest" description="Disordered" evidence="3">
    <location>
        <begin position="128"/>
        <end position="154"/>
    </location>
</feature>
<dbReference type="EMBL" id="JBBWWR010000004">
    <property type="protein sequence ID" value="KAK8967690.1"/>
    <property type="molecule type" value="Genomic_DNA"/>
</dbReference>
<evidence type="ECO:0000313" key="5">
    <source>
        <dbReference type="Proteomes" id="UP001412067"/>
    </source>
</evidence>
<dbReference type="InterPro" id="IPR050667">
    <property type="entry name" value="PPR-containing_protein"/>
</dbReference>
<dbReference type="PANTHER" id="PTHR47939">
    <property type="entry name" value="MEMBRANE-ASSOCIATED SALT-INDUCIBLE PROTEIN-LIKE"/>
    <property type="match status" value="1"/>
</dbReference>
<comment type="caution">
    <text evidence="4">The sequence shown here is derived from an EMBL/GenBank/DDBJ whole genome shotgun (WGS) entry which is preliminary data.</text>
</comment>
<dbReference type="PANTHER" id="PTHR47939:SF13">
    <property type="entry name" value="OS03G0201400 PROTEIN"/>
    <property type="match status" value="1"/>
</dbReference>
<evidence type="ECO:0000256" key="1">
    <source>
        <dbReference type="ARBA" id="ARBA00007626"/>
    </source>
</evidence>
<comment type="similarity">
    <text evidence="1">Belongs to the PPR family. P subfamily.</text>
</comment>
<evidence type="ECO:0000313" key="4">
    <source>
        <dbReference type="EMBL" id="KAK8967690.1"/>
    </source>
</evidence>
<accession>A0ABR2MU17</accession>
<proteinExistence type="inferred from homology"/>
<sequence length="163" mass="18245">MVFHGAFPDLKIYSWILKSLIKRKKLLEIHVLLMEMVKNEFIPIPSICDSEMNLLMDSKDWATMLMVWKIMITNEIAGEEVGNSFIICLCYNKRLPEACKYAEDMIDSGIKFQSSILSKLRSSLQQLVTDRPGASSPTPPKSRKDGGGGGSSPIPLIIMLVLP</sequence>
<protein>
    <recommendedName>
        <fullName evidence="6">Pentatricopeptide repeat-containing protein</fullName>
    </recommendedName>
</protein>
<keyword evidence="5" id="KW-1185">Reference proteome</keyword>
<name>A0ABR2MU17_9ASPA</name>
<evidence type="ECO:0000256" key="2">
    <source>
        <dbReference type="ARBA" id="ARBA00022737"/>
    </source>
</evidence>
<evidence type="ECO:0000256" key="3">
    <source>
        <dbReference type="SAM" id="MobiDB-lite"/>
    </source>
</evidence>
<reference evidence="4 5" key="1">
    <citation type="journal article" date="2022" name="Nat. Plants">
        <title>Genomes of leafy and leafless Platanthera orchids illuminate the evolution of mycoheterotrophy.</title>
        <authorList>
            <person name="Li M.H."/>
            <person name="Liu K.W."/>
            <person name="Li Z."/>
            <person name="Lu H.C."/>
            <person name="Ye Q.L."/>
            <person name="Zhang D."/>
            <person name="Wang J.Y."/>
            <person name="Li Y.F."/>
            <person name="Zhong Z.M."/>
            <person name="Liu X."/>
            <person name="Yu X."/>
            <person name="Liu D.K."/>
            <person name="Tu X.D."/>
            <person name="Liu B."/>
            <person name="Hao Y."/>
            <person name="Liao X.Y."/>
            <person name="Jiang Y.T."/>
            <person name="Sun W.H."/>
            <person name="Chen J."/>
            <person name="Chen Y.Q."/>
            <person name="Ai Y."/>
            <person name="Zhai J.W."/>
            <person name="Wu S.S."/>
            <person name="Zhou Z."/>
            <person name="Hsiao Y.Y."/>
            <person name="Wu W.L."/>
            <person name="Chen Y.Y."/>
            <person name="Lin Y.F."/>
            <person name="Hsu J.L."/>
            <person name="Li C.Y."/>
            <person name="Wang Z.W."/>
            <person name="Zhao X."/>
            <person name="Zhong W.Y."/>
            <person name="Ma X.K."/>
            <person name="Ma L."/>
            <person name="Huang J."/>
            <person name="Chen G.Z."/>
            <person name="Huang M.Z."/>
            <person name="Huang L."/>
            <person name="Peng D.H."/>
            <person name="Luo Y.B."/>
            <person name="Zou S.Q."/>
            <person name="Chen S.P."/>
            <person name="Lan S."/>
            <person name="Tsai W.C."/>
            <person name="Van de Peer Y."/>
            <person name="Liu Z.J."/>
        </authorList>
    </citation>
    <scope>NUCLEOTIDE SEQUENCE [LARGE SCALE GENOMIC DNA]</scope>
    <source>
        <strain evidence="4">Lor288</strain>
    </source>
</reference>
<dbReference type="InterPro" id="IPR011990">
    <property type="entry name" value="TPR-like_helical_dom_sf"/>
</dbReference>
<dbReference type="Gene3D" id="1.25.40.10">
    <property type="entry name" value="Tetratricopeptide repeat domain"/>
    <property type="match status" value="1"/>
</dbReference>